<dbReference type="CDD" id="cd01941">
    <property type="entry name" value="YeiC_kinase_like"/>
    <property type="match status" value="1"/>
</dbReference>
<sequence length="373" mass="39293">MTQREAQILQWIQENPMISQQELADKAGITRSSAAVHISNLMKKGYIAGKGYIIRTAPYAVVVGGVNLDIGGTPFAPLVGQDSNPGRVRTSLGGVGRNIAHNMALLGLDVRLITALGDDLNAQKITTSCIELGIDLAPSLQVPGGTTSTYLFLTNEKGDMALAVSDMEIYDHLTPRYLSTKEQLLNNARLVVCDTNIPAETLQWIAENCRAPVFVDPVSTAKAGKVKPVLGRLHTLKPNRIEAELLSGVAITDDKSLSAAADALLATGLHRVFISLGGEGVYAADHLGGRIKVPCGPARMVNTTGCGDAFMAALAWGWLEGLGLEEAARAGLAASAIAMEGAETINPEMSAAALRRRLDLLPPAGPSEGRDAL</sequence>
<evidence type="ECO:0000313" key="5">
    <source>
        <dbReference type="Proteomes" id="UP000823882"/>
    </source>
</evidence>
<reference evidence="4" key="2">
    <citation type="submission" date="2021-04" db="EMBL/GenBank/DDBJ databases">
        <authorList>
            <person name="Gilroy R."/>
        </authorList>
    </citation>
    <scope>NUCLEOTIDE SEQUENCE</scope>
    <source>
        <strain evidence="4">CHK186-1790</strain>
    </source>
</reference>
<evidence type="ECO:0000256" key="2">
    <source>
        <dbReference type="ARBA" id="ARBA00022777"/>
    </source>
</evidence>
<dbReference type="Pfam" id="PF00294">
    <property type="entry name" value="PfkB"/>
    <property type="match status" value="1"/>
</dbReference>
<dbReference type="InterPro" id="IPR036390">
    <property type="entry name" value="WH_DNA-bd_sf"/>
</dbReference>
<keyword evidence="1" id="KW-0808">Transferase</keyword>
<dbReference type="EMBL" id="DWWJ01000164">
    <property type="protein sequence ID" value="HJC41686.1"/>
    <property type="molecule type" value="Genomic_DNA"/>
</dbReference>
<dbReference type="InterPro" id="IPR011611">
    <property type="entry name" value="PfkB_dom"/>
</dbReference>
<comment type="caution">
    <text evidence="4">The sequence shown here is derived from an EMBL/GenBank/DDBJ whole genome shotgun (WGS) entry which is preliminary data.</text>
</comment>
<protein>
    <submittedName>
        <fullName evidence="4">Winged helix-turn-helix transcriptional regulator</fullName>
    </submittedName>
</protein>
<dbReference type="PROSITE" id="PS00583">
    <property type="entry name" value="PFKB_KINASES_1"/>
    <property type="match status" value="1"/>
</dbReference>
<dbReference type="InterPro" id="IPR002173">
    <property type="entry name" value="Carboh/pur_kinase_PfkB_CS"/>
</dbReference>
<gene>
    <name evidence="4" type="ORF">H9701_09085</name>
</gene>
<evidence type="ECO:0000256" key="1">
    <source>
        <dbReference type="ARBA" id="ARBA00022679"/>
    </source>
</evidence>
<evidence type="ECO:0000313" key="4">
    <source>
        <dbReference type="EMBL" id="HJC41686.1"/>
    </source>
</evidence>
<dbReference type="Proteomes" id="UP000823882">
    <property type="component" value="Unassembled WGS sequence"/>
</dbReference>
<dbReference type="GO" id="GO:0016301">
    <property type="term" value="F:kinase activity"/>
    <property type="evidence" value="ECO:0007669"/>
    <property type="project" value="UniProtKB-KW"/>
</dbReference>
<dbReference type="AlphaFoldDB" id="A0A9D2T189"/>
<evidence type="ECO:0000259" key="3">
    <source>
        <dbReference type="Pfam" id="PF00294"/>
    </source>
</evidence>
<dbReference type="InterPro" id="IPR029056">
    <property type="entry name" value="Ribokinase-like"/>
</dbReference>
<dbReference type="PANTHER" id="PTHR10584:SF166">
    <property type="entry name" value="RIBOKINASE"/>
    <property type="match status" value="1"/>
</dbReference>
<keyword evidence="2" id="KW-0418">Kinase</keyword>
<reference evidence="4" key="1">
    <citation type="journal article" date="2021" name="PeerJ">
        <title>Extensive microbial diversity within the chicken gut microbiome revealed by metagenomics and culture.</title>
        <authorList>
            <person name="Gilroy R."/>
            <person name="Ravi A."/>
            <person name="Getino M."/>
            <person name="Pursley I."/>
            <person name="Horton D.L."/>
            <person name="Alikhan N.F."/>
            <person name="Baker D."/>
            <person name="Gharbi K."/>
            <person name="Hall N."/>
            <person name="Watson M."/>
            <person name="Adriaenssens E.M."/>
            <person name="Foster-Nyarko E."/>
            <person name="Jarju S."/>
            <person name="Secka A."/>
            <person name="Antonio M."/>
            <person name="Oren A."/>
            <person name="Chaudhuri R.R."/>
            <person name="La Ragione R."/>
            <person name="Hildebrand F."/>
            <person name="Pallen M.J."/>
        </authorList>
    </citation>
    <scope>NUCLEOTIDE SEQUENCE</scope>
    <source>
        <strain evidence="4">CHK186-1790</strain>
    </source>
</reference>
<dbReference type="Gene3D" id="3.40.1190.20">
    <property type="match status" value="1"/>
</dbReference>
<name>A0A9D2T189_9FIRM</name>
<dbReference type="SUPFAM" id="SSF46785">
    <property type="entry name" value="Winged helix' DNA-binding domain"/>
    <property type="match status" value="1"/>
</dbReference>
<dbReference type="Gene3D" id="1.10.10.10">
    <property type="entry name" value="Winged helix-like DNA-binding domain superfamily/Winged helix DNA-binding domain"/>
    <property type="match status" value="1"/>
</dbReference>
<proteinExistence type="predicted"/>
<dbReference type="InterPro" id="IPR036388">
    <property type="entry name" value="WH-like_DNA-bd_sf"/>
</dbReference>
<accession>A0A9D2T189</accession>
<feature type="domain" description="Carbohydrate kinase PfkB" evidence="3">
    <location>
        <begin position="60"/>
        <end position="347"/>
    </location>
</feature>
<dbReference type="Pfam" id="PF13412">
    <property type="entry name" value="HTH_24"/>
    <property type="match status" value="1"/>
</dbReference>
<dbReference type="SUPFAM" id="SSF53613">
    <property type="entry name" value="Ribokinase-like"/>
    <property type="match status" value="1"/>
</dbReference>
<dbReference type="PANTHER" id="PTHR10584">
    <property type="entry name" value="SUGAR KINASE"/>
    <property type="match status" value="1"/>
</dbReference>
<organism evidence="4 5">
    <name type="scientific">Candidatus Intestinimonas pullistercoris</name>
    <dbReference type="NCBI Taxonomy" id="2838623"/>
    <lineage>
        <taxon>Bacteria</taxon>
        <taxon>Bacillati</taxon>
        <taxon>Bacillota</taxon>
        <taxon>Clostridia</taxon>
        <taxon>Eubacteriales</taxon>
        <taxon>Intestinimonas</taxon>
    </lineage>
</organism>